<dbReference type="InterPro" id="IPR015943">
    <property type="entry name" value="WD40/YVTN_repeat-like_dom_sf"/>
</dbReference>
<proteinExistence type="predicted"/>
<gene>
    <name evidence="2" type="ORF">FYJ24_01835</name>
</gene>
<dbReference type="AlphaFoldDB" id="A0A6N7W4Z4"/>
<accession>A0A6N7W4Z4</accession>
<dbReference type="PANTHER" id="PTHR47197:SF3">
    <property type="entry name" value="DIHYDRO-HEME D1 DEHYDROGENASE"/>
    <property type="match status" value="1"/>
</dbReference>
<keyword evidence="1" id="KW-0732">Signal</keyword>
<dbReference type="InterPro" id="IPR051200">
    <property type="entry name" value="Host-pathogen_enzymatic-act"/>
</dbReference>
<feature type="chain" id="PRO_5026800892" evidence="1">
    <location>
        <begin position="36"/>
        <end position="190"/>
    </location>
</feature>
<dbReference type="NCBIfam" id="TIGR02276">
    <property type="entry name" value="beta_rpt_yvtn"/>
    <property type="match status" value="2"/>
</dbReference>
<dbReference type="InterPro" id="IPR011045">
    <property type="entry name" value="N2O_reductase_N"/>
</dbReference>
<keyword evidence="3" id="KW-1185">Reference proteome</keyword>
<organism evidence="2 3">
    <name type="scientific">Scrofimicrobium canadense</name>
    <dbReference type="NCBI Taxonomy" id="2652290"/>
    <lineage>
        <taxon>Bacteria</taxon>
        <taxon>Bacillati</taxon>
        <taxon>Actinomycetota</taxon>
        <taxon>Actinomycetes</taxon>
        <taxon>Actinomycetales</taxon>
        <taxon>Actinomycetaceae</taxon>
        <taxon>Scrofimicrobium</taxon>
    </lineage>
</organism>
<dbReference type="Gene3D" id="2.130.10.10">
    <property type="entry name" value="YVTN repeat-like/Quinoprotein amine dehydrogenase"/>
    <property type="match status" value="1"/>
</dbReference>
<sequence>MTGRITLKPNHKRLLSLTISAALCGLIGAPATALAADSEESLTTTIDSISTGNTPSGIAINSATDTLFVTNADDNNVSIIDGINNSVIDTVSVGEMPLGIALNSGKTLAYTANFSSGNVSVIDTATNTVVDTIETGGSPTQVAVTPDDSQVFVTDAQHDGIHIIDTATGQTRDITINVPTEGIAISPDGQ</sequence>
<feature type="signal peptide" evidence="1">
    <location>
        <begin position="1"/>
        <end position="35"/>
    </location>
</feature>
<evidence type="ECO:0000313" key="3">
    <source>
        <dbReference type="Proteomes" id="UP000470875"/>
    </source>
</evidence>
<dbReference type="Pfam" id="PF10282">
    <property type="entry name" value="Lactonase"/>
    <property type="match status" value="1"/>
</dbReference>
<dbReference type="Proteomes" id="UP000470875">
    <property type="component" value="Unassembled WGS sequence"/>
</dbReference>
<name>A0A6N7W4Z4_9ACTO</name>
<evidence type="ECO:0000313" key="2">
    <source>
        <dbReference type="EMBL" id="MSS83522.1"/>
    </source>
</evidence>
<reference evidence="2 3" key="1">
    <citation type="submission" date="2019-08" db="EMBL/GenBank/DDBJ databases">
        <title>In-depth cultivation of the pig gut microbiome towards novel bacterial diversity and tailored functional studies.</title>
        <authorList>
            <person name="Wylensek D."/>
            <person name="Hitch T.C.A."/>
            <person name="Clavel T."/>
        </authorList>
    </citation>
    <scope>NUCLEOTIDE SEQUENCE [LARGE SCALE GENOMIC DNA]</scope>
    <source>
        <strain evidence="2 3">WB03_NA08</strain>
    </source>
</reference>
<dbReference type="InterPro" id="IPR011964">
    <property type="entry name" value="YVTN_b-propeller_repeat"/>
</dbReference>
<dbReference type="PANTHER" id="PTHR47197">
    <property type="entry name" value="PROTEIN NIRF"/>
    <property type="match status" value="1"/>
</dbReference>
<dbReference type="SUPFAM" id="SSF50974">
    <property type="entry name" value="Nitrous oxide reductase, N-terminal domain"/>
    <property type="match status" value="1"/>
</dbReference>
<dbReference type="InterPro" id="IPR019405">
    <property type="entry name" value="Lactonase_7-beta_prop"/>
</dbReference>
<protein>
    <submittedName>
        <fullName evidence="2">Beta-propeller fold lactonase family protein</fullName>
    </submittedName>
</protein>
<dbReference type="EMBL" id="VULO01000002">
    <property type="protein sequence ID" value="MSS83522.1"/>
    <property type="molecule type" value="Genomic_DNA"/>
</dbReference>
<evidence type="ECO:0000256" key="1">
    <source>
        <dbReference type="SAM" id="SignalP"/>
    </source>
</evidence>
<comment type="caution">
    <text evidence="2">The sequence shown here is derived from an EMBL/GenBank/DDBJ whole genome shotgun (WGS) entry which is preliminary data.</text>
</comment>